<proteinExistence type="predicted"/>
<feature type="domain" description="RDD" evidence="7">
    <location>
        <begin position="34"/>
        <end position="161"/>
    </location>
</feature>
<dbReference type="InterPro" id="IPR051791">
    <property type="entry name" value="Pra-immunoreactive"/>
</dbReference>
<accession>A0A7Y9DU98</accession>
<keyword evidence="5 6" id="KW-0472">Membrane</keyword>
<evidence type="ECO:0000256" key="5">
    <source>
        <dbReference type="ARBA" id="ARBA00023136"/>
    </source>
</evidence>
<evidence type="ECO:0000256" key="4">
    <source>
        <dbReference type="ARBA" id="ARBA00022989"/>
    </source>
</evidence>
<dbReference type="Proteomes" id="UP000535890">
    <property type="component" value="Unassembled WGS sequence"/>
</dbReference>
<evidence type="ECO:0000313" key="8">
    <source>
        <dbReference type="EMBL" id="NYD35653.1"/>
    </source>
</evidence>
<organism evidence="8 9">
    <name type="scientific">Actinomycetospora corticicola</name>
    <dbReference type="NCBI Taxonomy" id="663602"/>
    <lineage>
        <taxon>Bacteria</taxon>
        <taxon>Bacillati</taxon>
        <taxon>Actinomycetota</taxon>
        <taxon>Actinomycetes</taxon>
        <taxon>Pseudonocardiales</taxon>
        <taxon>Pseudonocardiaceae</taxon>
        <taxon>Actinomycetospora</taxon>
    </lineage>
</organism>
<feature type="transmembrane region" description="Helical" evidence="6">
    <location>
        <begin position="129"/>
        <end position="148"/>
    </location>
</feature>
<evidence type="ECO:0000256" key="1">
    <source>
        <dbReference type="ARBA" id="ARBA00004651"/>
    </source>
</evidence>
<dbReference type="AlphaFoldDB" id="A0A7Y9DU98"/>
<dbReference type="InterPro" id="IPR010432">
    <property type="entry name" value="RDD"/>
</dbReference>
<evidence type="ECO:0000256" key="2">
    <source>
        <dbReference type="ARBA" id="ARBA00022475"/>
    </source>
</evidence>
<feature type="transmembrane region" description="Helical" evidence="6">
    <location>
        <begin position="81"/>
        <end position="108"/>
    </location>
</feature>
<dbReference type="Pfam" id="PF06271">
    <property type="entry name" value="RDD"/>
    <property type="match status" value="1"/>
</dbReference>
<evidence type="ECO:0000313" key="9">
    <source>
        <dbReference type="Proteomes" id="UP000535890"/>
    </source>
</evidence>
<dbReference type="EMBL" id="JACCBN010000001">
    <property type="protein sequence ID" value="NYD35653.1"/>
    <property type="molecule type" value="Genomic_DNA"/>
</dbReference>
<keyword evidence="2" id="KW-1003">Cell membrane</keyword>
<keyword evidence="3 6" id="KW-0812">Transmembrane</keyword>
<evidence type="ECO:0000256" key="3">
    <source>
        <dbReference type="ARBA" id="ARBA00022692"/>
    </source>
</evidence>
<dbReference type="GO" id="GO:0005886">
    <property type="term" value="C:plasma membrane"/>
    <property type="evidence" value="ECO:0007669"/>
    <property type="project" value="UniProtKB-SubCell"/>
</dbReference>
<evidence type="ECO:0000256" key="6">
    <source>
        <dbReference type="SAM" id="Phobius"/>
    </source>
</evidence>
<dbReference type="RefSeq" id="WP_179793458.1">
    <property type="nucleotide sequence ID" value="NZ_BAABHP010000017.1"/>
</dbReference>
<gene>
    <name evidence="8" type="ORF">BJ983_001755</name>
</gene>
<name>A0A7Y9DU98_9PSEU</name>
<comment type="subcellular location">
    <subcellularLocation>
        <location evidence="1">Cell membrane</location>
        <topology evidence="1">Multi-pass membrane protein</topology>
    </subcellularLocation>
</comment>
<dbReference type="PANTHER" id="PTHR36115">
    <property type="entry name" value="PROLINE-RICH ANTIGEN HOMOLOG-RELATED"/>
    <property type="match status" value="1"/>
</dbReference>
<keyword evidence="9" id="KW-1185">Reference proteome</keyword>
<comment type="caution">
    <text evidence="8">The sequence shown here is derived from an EMBL/GenBank/DDBJ whole genome shotgun (WGS) entry which is preliminary data.</text>
</comment>
<evidence type="ECO:0000259" key="7">
    <source>
        <dbReference type="Pfam" id="PF06271"/>
    </source>
</evidence>
<sequence length="172" mass="18412">MDDTRHRSTVPTPEELLVSITAVPPLAPAPPAPLASISRRVLGFVLDVGLVAVLGLGVWWLEHGGHLVRLFPVPYPGVQNVAIPLFYVLVLAVVPAVAGRTPGMAVLGMRVRDAGHRGRVGFLRQLVRAVLLPVDLIALGLVGVVVMWRTPQRQRTGDVIAQTVVERTPQAG</sequence>
<dbReference type="PANTHER" id="PTHR36115:SF6">
    <property type="entry name" value="PROLINE-RICH ANTIGEN HOMOLOG"/>
    <property type="match status" value="1"/>
</dbReference>
<protein>
    <submittedName>
        <fullName evidence="8">Putative RDD family membrane protein YckC</fullName>
    </submittedName>
</protein>
<reference evidence="8 9" key="1">
    <citation type="submission" date="2020-07" db="EMBL/GenBank/DDBJ databases">
        <title>Sequencing the genomes of 1000 actinobacteria strains.</title>
        <authorList>
            <person name="Klenk H.-P."/>
        </authorList>
    </citation>
    <scope>NUCLEOTIDE SEQUENCE [LARGE SCALE GENOMIC DNA]</scope>
    <source>
        <strain evidence="8 9">DSM 45772</strain>
    </source>
</reference>
<feature type="transmembrane region" description="Helical" evidence="6">
    <location>
        <begin position="41"/>
        <end position="61"/>
    </location>
</feature>
<keyword evidence="4 6" id="KW-1133">Transmembrane helix</keyword>